<keyword evidence="4" id="KW-1185">Reference proteome</keyword>
<dbReference type="SMART" id="SM00554">
    <property type="entry name" value="FAS1"/>
    <property type="match status" value="4"/>
</dbReference>
<comment type="caution">
    <text evidence="3">The sequence shown here is derived from an EMBL/GenBank/DDBJ whole genome shotgun (WGS) entry which is preliminary data.</text>
</comment>
<sequence length="673" mass="77020">MLFKLSIKLFICIILFIVLIHYLPKVNSQYVNKEEHTCPYLWMNWKQRRTLGWICGSVPYLQTKVPSVKFENDCCPGYEKIELLDNKCAFIDRSWQTLVEQLREKKHLQLAQSLSKDMKLQDLSSNSTKNVYTLFIPQYDDDIATKEMDYTTESDSVGTMVSSGRWYSKEFHNGQKIPTTKGTNIKVTTYSNGLIFLDCKALLSPDHEASNGLYHQIDGALPPTYKHPTVLKRLTAEPDLSAFVQSLPQDVKRKLDEPDSNEWYTVFAVPNNAWNKMTSGIVATEAKEALARQHVMDRMLCSDAIVKNTKRVGPTFAETYIGIQRDSNGNLIINDICNKQIPIQRTNLMSGTGVIHIIERPISSLESMNLNEALECLENNPSLGVEQAASEMRKCQLNLDSGRDNVILLPNDGAFQSKFYKENIQQIQLDKCKLYTHHLLTIKTPQNIDAYKTGFNQEQEFTTQYRTLNGQQYTIFTRYIKTRHGTILTFNHAEATELRPLKFHNGVIHIVKQVNLPPQGDIYGLIQQKPNAKEISTKFTSTDFRQQLKQHSPNVLFLAPIDLGWKTRDLENAYTTEQTRKLLQLHTIPHGFFGSDDGFIERGSVLEVESLLSDPQGNKVKLLIKRTPDGNTFVGHKDLQEGLWSMVIDWNKVAEDGIVWFIDWPMKCPERLC</sequence>
<evidence type="ECO:0000259" key="2">
    <source>
        <dbReference type="PROSITE" id="PS50213"/>
    </source>
</evidence>
<dbReference type="Gene3D" id="2.30.180.10">
    <property type="entry name" value="FAS1 domain"/>
    <property type="match status" value="4"/>
</dbReference>
<dbReference type="PANTHER" id="PTHR10900">
    <property type="entry name" value="PERIOSTIN-RELATED"/>
    <property type="match status" value="1"/>
</dbReference>
<keyword evidence="1" id="KW-0732">Signal</keyword>
<dbReference type="GO" id="GO:0031012">
    <property type="term" value="C:extracellular matrix"/>
    <property type="evidence" value="ECO:0007669"/>
    <property type="project" value="TreeGrafter"/>
</dbReference>
<dbReference type="InterPro" id="IPR000782">
    <property type="entry name" value="FAS1_domain"/>
</dbReference>
<dbReference type="InterPro" id="IPR036378">
    <property type="entry name" value="FAS1_dom_sf"/>
</dbReference>
<dbReference type="GO" id="GO:0007155">
    <property type="term" value="P:cell adhesion"/>
    <property type="evidence" value="ECO:0007669"/>
    <property type="project" value="TreeGrafter"/>
</dbReference>
<protein>
    <recommendedName>
        <fullName evidence="2">FAS1 domain-containing protein</fullName>
    </recommendedName>
</protein>
<accession>A0AAE2D4C9</accession>
<feature type="domain" description="FAS1" evidence="2">
    <location>
        <begin position="95"/>
        <end position="221"/>
    </location>
</feature>
<dbReference type="Proteomes" id="UP001292079">
    <property type="component" value="Unassembled WGS sequence"/>
</dbReference>
<gene>
    <name evidence="3" type="ORF">MN116_006509</name>
</gene>
<organism evidence="3 4">
    <name type="scientific">Schistosoma mekongi</name>
    <name type="common">Parasitic worm</name>
    <dbReference type="NCBI Taxonomy" id="38744"/>
    <lineage>
        <taxon>Eukaryota</taxon>
        <taxon>Metazoa</taxon>
        <taxon>Spiralia</taxon>
        <taxon>Lophotrochozoa</taxon>
        <taxon>Platyhelminthes</taxon>
        <taxon>Trematoda</taxon>
        <taxon>Digenea</taxon>
        <taxon>Strigeidida</taxon>
        <taxon>Schistosomatoidea</taxon>
        <taxon>Schistosomatidae</taxon>
        <taxon>Schistosoma</taxon>
    </lineage>
</organism>
<reference evidence="3" key="2">
    <citation type="journal article" date="2023" name="Infect Dis Poverty">
        <title>Chromosome-scale genome of the human blood fluke Schistosoma mekongi and its implications for public health.</title>
        <authorList>
            <person name="Zhou M."/>
            <person name="Xu L."/>
            <person name="Xu D."/>
            <person name="Chen W."/>
            <person name="Khan J."/>
            <person name="Hu Y."/>
            <person name="Huang H."/>
            <person name="Wei H."/>
            <person name="Zhang Y."/>
            <person name="Chusongsang P."/>
            <person name="Tanasarnprasert K."/>
            <person name="Hu X."/>
            <person name="Limpanont Y."/>
            <person name="Lv Z."/>
        </authorList>
    </citation>
    <scope>NUCLEOTIDE SEQUENCE</scope>
    <source>
        <strain evidence="3">LV_2022a</strain>
    </source>
</reference>
<dbReference type="InterPro" id="IPR050904">
    <property type="entry name" value="Adhesion/Biosynth-related"/>
</dbReference>
<feature type="domain" description="FAS1" evidence="2">
    <location>
        <begin position="227"/>
        <end position="362"/>
    </location>
</feature>
<feature type="signal peptide" evidence="1">
    <location>
        <begin position="1"/>
        <end position="28"/>
    </location>
</feature>
<dbReference type="GO" id="GO:0030198">
    <property type="term" value="P:extracellular matrix organization"/>
    <property type="evidence" value="ECO:0007669"/>
    <property type="project" value="TreeGrafter"/>
</dbReference>
<dbReference type="PANTHER" id="PTHR10900:SF114">
    <property type="entry name" value="FAS1 DOMAIN-CONTAINING PROTEIN"/>
    <property type="match status" value="1"/>
</dbReference>
<evidence type="ECO:0000313" key="4">
    <source>
        <dbReference type="Proteomes" id="UP001292079"/>
    </source>
</evidence>
<dbReference type="SUPFAM" id="SSF82153">
    <property type="entry name" value="FAS1 domain"/>
    <property type="match status" value="4"/>
</dbReference>
<dbReference type="GO" id="GO:0005615">
    <property type="term" value="C:extracellular space"/>
    <property type="evidence" value="ECO:0007669"/>
    <property type="project" value="TreeGrafter"/>
</dbReference>
<evidence type="ECO:0000256" key="1">
    <source>
        <dbReference type="SAM" id="SignalP"/>
    </source>
</evidence>
<feature type="chain" id="PRO_5042107315" description="FAS1 domain-containing protein" evidence="1">
    <location>
        <begin position="29"/>
        <end position="673"/>
    </location>
</feature>
<dbReference type="EMBL" id="JALJAT010000004">
    <property type="protein sequence ID" value="KAK4471008.1"/>
    <property type="molecule type" value="Genomic_DNA"/>
</dbReference>
<dbReference type="PROSITE" id="PS50213">
    <property type="entry name" value="FAS1"/>
    <property type="match status" value="2"/>
</dbReference>
<proteinExistence type="predicted"/>
<reference evidence="3" key="1">
    <citation type="submission" date="2022-04" db="EMBL/GenBank/DDBJ databases">
        <authorList>
            <person name="Xu L."/>
            <person name="Lv Z."/>
        </authorList>
    </citation>
    <scope>NUCLEOTIDE SEQUENCE</scope>
    <source>
        <strain evidence="3">LV_2022a</strain>
    </source>
</reference>
<dbReference type="AlphaFoldDB" id="A0AAE2D4C9"/>
<evidence type="ECO:0000313" key="3">
    <source>
        <dbReference type="EMBL" id="KAK4471008.1"/>
    </source>
</evidence>
<name>A0AAE2D4C9_SCHME</name>
<dbReference type="Pfam" id="PF02469">
    <property type="entry name" value="Fasciclin"/>
    <property type="match status" value="2"/>
</dbReference>
<dbReference type="GO" id="GO:0050839">
    <property type="term" value="F:cell adhesion molecule binding"/>
    <property type="evidence" value="ECO:0007669"/>
    <property type="project" value="TreeGrafter"/>
</dbReference>